<sequence>MIKVILSHAFAQEIANKVSPLIGHNVNIFNMEGIIIGSLDSERIDGFHQGALEAIKTGREVTITDEKSSKLKGVKPGVNLPLEFNGSTIGAVGITGSPDKVRTLTYLTKMTVETMIKMAFMEKEAQLDSKAKEHILYNIIFEQIDETRETLKQRAALLGFDIDIPRVAVVLHLDGYENCKIANAEKDKVLDCIKYVMAGNKHYLSAYTGSNEFVVFLPVNPSDEKSSLKKYISRTCKSIANTIKNYLNLDCTIGVSSLCSETVLSYKKSYRDAADSLAIGKKFKGHGGVYFTDDLGLELILNCVPSDTADKFIKNTLGEKKKAITGILDETLLYTLKVFFDCNLNISETARALFIHRNTLLYRLDKIYKLTKRDPRIFDEAIELKILFLLNKTLLKQEEAIVKLAQ</sequence>
<dbReference type="Pfam" id="PF17853">
    <property type="entry name" value="GGDEF_2"/>
    <property type="match status" value="1"/>
</dbReference>
<dbReference type="EMBL" id="CP045798">
    <property type="protein sequence ID" value="QNB48068.1"/>
    <property type="molecule type" value="Genomic_DNA"/>
</dbReference>
<dbReference type="PANTHER" id="PTHR33744:SF15">
    <property type="entry name" value="CARBOHYDRATE DIACID REGULATOR"/>
    <property type="match status" value="1"/>
</dbReference>
<evidence type="ECO:0000259" key="4">
    <source>
        <dbReference type="Pfam" id="PF17853"/>
    </source>
</evidence>
<reference evidence="5 6" key="1">
    <citation type="journal article" date="2019" name="Front. Microbiol.">
        <title>Thermoanaerosceptrum fracticalcis gen. nov. sp. nov., a Novel Fumarate-Fermenting Microorganism From a Deep Fractured Carbonate Aquifer of the US Great Basin.</title>
        <authorList>
            <person name="Hamilton-Brehm S.D."/>
            <person name="Stewart L.E."/>
            <person name="Zavarin M."/>
            <person name="Caldwell M."/>
            <person name="Lawson P.A."/>
            <person name="Onstott T.C."/>
            <person name="Grzymski J."/>
            <person name="Neveux I."/>
            <person name="Lollar B.S."/>
            <person name="Russell C.E."/>
            <person name="Moser D.P."/>
        </authorList>
    </citation>
    <scope>NUCLEOTIDE SEQUENCE [LARGE SCALE GENOMIC DNA]</scope>
    <source>
        <strain evidence="5 6">DRI-13</strain>
    </source>
</reference>
<feature type="domain" description="CdaR GGDEF-like" evidence="4">
    <location>
        <begin position="147"/>
        <end position="278"/>
    </location>
</feature>
<dbReference type="InterPro" id="IPR041522">
    <property type="entry name" value="CdaR_GGDEF"/>
</dbReference>
<dbReference type="Pfam" id="PF05651">
    <property type="entry name" value="Diacid_rec"/>
    <property type="match status" value="1"/>
</dbReference>
<evidence type="ECO:0000256" key="1">
    <source>
        <dbReference type="ARBA" id="ARBA00006754"/>
    </source>
</evidence>
<dbReference type="InterPro" id="IPR051448">
    <property type="entry name" value="CdaR-like_regulators"/>
</dbReference>
<comment type="similarity">
    <text evidence="1">Belongs to the CdaR family.</text>
</comment>
<evidence type="ECO:0000313" key="5">
    <source>
        <dbReference type="EMBL" id="QNB48068.1"/>
    </source>
</evidence>
<dbReference type="InterPro" id="IPR008599">
    <property type="entry name" value="Diacid_rec"/>
</dbReference>
<accession>A0A7G6E7L4</accession>
<dbReference type="AlphaFoldDB" id="A0A7G6E7L4"/>
<protein>
    <submittedName>
        <fullName evidence="5">Uncharacterized protein</fullName>
    </submittedName>
</protein>
<dbReference type="SUPFAM" id="SSF46689">
    <property type="entry name" value="Homeodomain-like"/>
    <property type="match status" value="1"/>
</dbReference>
<proteinExistence type="inferred from homology"/>
<dbReference type="Pfam" id="PF13556">
    <property type="entry name" value="HTH_30"/>
    <property type="match status" value="1"/>
</dbReference>
<feature type="domain" description="PucR C-terminal helix-turn-helix" evidence="3">
    <location>
        <begin position="332"/>
        <end position="387"/>
    </location>
</feature>
<evidence type="ECO:0000259" key="3">
    <source>
        <dbReference type="Pfam" id="PF13556"/>
    </source>
</evidence>
<gene>
    <name evidence="5" type="ORF">BR63_18430</name>
</gene>
<dbReference type="InterPro" id="IPR025736">
    <property type="entry name" value="PucR_C-HTH_dom"/>
</dbReference>
<dbReference type="InterPro" id="IPR009057">
    <property type="entry name" value="Homeodomain-like_sf"/>
</dbReference>
<name>A0A7G6E7L4_THEFR</name>
<dbReference type="KEGG" id="tfr:BR63_18430"/>
<organism evidence="5 6">
    <name type="scientific">Thermanaerosceptrum fracticalcis</name>
    <dbReference type="NCBI Taxonomy" id="1712410"/>
    <lineage>
        <taxon>Bacteria</taxon>
        <taxon>Bacillati</taxon>
        <taxon>Bacillota</taxon>
        <taxon>Clostridia</taxon>
        <taxon>Eubacteriales</taxon>
        <taxon>Peptococcaceae</taxon>
        <taxon>Thermanaerosceptrum</taxon>
    </lineage>
</organism>
<feature type="domain" description="Putative sugar diacid recognition" evidence="2">
    <location>
        <begin position="6"/>
        <end position="138"/>
    </location>
</feature>
<dbReference type="InterPro" id="IPR042070">
    <property type="entry name" value="PucR_C-HTH_sf"/>
</dbReference>
<dbReference type="PANTHER" id="PTHR33744">
    <property type="entry name" value="CARBOHYDRATE DIACID REGULATOR"/>
    <property type="match status" value="1"/>
</dbReference>
<keyword evidence="6" id="KW-1185">Reference proteome</keyword>
<evidence type="ECO:0000313" key="6">
    <source>
        <dbReference type="Proteomes" id="UP000515847"/>
    </source>
</evidence>
<evidence type="ECO:0000259" key="2">
    <source>
        <dbReference type="Pfam" id="PF05651"/>
    </source>
</evidence>
<dbReference type="Gene3D" id="1.10.10.2840">
    <property type="entry name" value="PucR C-terminal helix-turn-helix domain"/>
    <property type="match status" value="1"/>
</dbReference>
<dbReference type="Proteomes" id="UP000515847">
    <property type="component" value="Chromosome"/>
</dbReference>